<reference evidence="9 10" key="1">
    <citation type="submission" date="2019-11" db="EMBL/GenBank/DDBJ databases">
        <authorList>
            <person name="Zheng R.K."/>
            <person name="Sun C.M."/>
        </authorList>
    </citation>
    <scope>NUCLEOTIDE SEQUENCE [LARGE SCALE GENOMIC DNA]</scope>
    <source>
        <strain evidence="9 10">WC007</strain>
    </source>
</reference>
<feature type="chain" id="PRO_5026086608" evidence="8">
    <location>
        <begin position="20"/>
        <end position="429"/>
    </location>
</feature>
<gene>
    <name evidence="9" type="ORF">GM418_07995</name>
</gene>
<dbReference type="GO" id="GO:0015562">
    <property type="term" value="F:efflux transmembrane transporter activity"/>
    <property type="evidence" value="ECO:0007669"/>
    <property type="project" value="InterPro"/>
</dbReference>
<organism evidence="9 10">
    <name type="scientific">Maribellus comscasis</name>
    <dbReference type="NCBI Taxonomy" id="2681766"/>
    <lineage>
        <taxon>Bacteria</taxon>
        <taxon>Pseudomonadati</taxon>
        <taxon>Bacteroidota</taxon>
        <taxon>Bacteroidia</taxon>
        <taxon>Marinilabiliales</taxon>
        <taxon>Prolixibacteraceae</taxon>
        <taxon>Maribellus</taxon>
    </lineage>
</organism>
<dbReference type="PANTHER" id="PTHR30026:SF20">
    <property type="entry name" value="OUTER MEMBRANE PROTEIN TOLC"/>
    <property type="match status" value="1"/>
</dbReference>
<evidence type="ECO:0000256" key="4">
    <source>
        <dbReference type="ARBA" id="ARBA00022452"/>
    </source>
</evidence>
<dbReference type="EMBL" id="CP046401">
    <property type="protein sequence ID" value="QGY43603.1"/>
    <property type="molecule type" value="Genomic_DNA"/>
</dbReference>
<evidence type="ECO:0000256" key="6">
    <source>
        <dbReference type="ARBA" id="ARBA00023136"/>
    </source>
</evidence>
<evidence type="ECO:0000256" key="7">
    <source>
        <dbReference type="ARBA" id="ARBA00023237"/>
    </source>
</evidence>
<comment type="subcellular location">
    <subcellularLocation>
        <location evidence="1">Cell outer membrane</location>
    </subcellularLocation>
</comment>
<evidence type="ECO:0000256" key="2">
    <source>
        <dbReference type="ARBA" id="ARBA00007613"/>
    </source>
</evidence>
<keyword evidence="8" id="KW-0732">Signal</keyword>
<keyword evidence="10" id="KW-1185">Reference proteome</keyword>
<keyword evidence="7" id="KW-0998">Cell outer membrane</keyword>
<keyword evidence="3" id="KW-0813">Transport</keyword>
<sequence>MRKFQLILFILLSGIAAGAQQMLSLDQAIGKALENNYQIEIILNQQRIAEIENNWGDAGRYPYINLSLGDNNSFNMPETENYTTNRFSGDANISWTLFDGFSVKINKQRFEELEELSRKNTAIVVESTIQSVILAYYSVLLEKEKLEAYKEVMQLSDDRYQQAKDRKEFGTYVTYDVLQAQNSYLSDRSDYLLQEVAYKNALRDLNYLMADEASVAYTLTDSFRAIPIDYSLADLEAQMVENNKSLQNQYINQRLLENAVASAKSAFSPSLGFSGGLSGASARTAYVNSGTNWSNSASFYGNFTLSFNLFSGGSRKRALQIAKIDEETGIVEIDEMTHDLKNSLSNVYEYYLVRKELLSVAEENLAAARLNLQISREKFESGAINSFNFRDVQIVYLNAALTKLEAVYNFIDTHTSLLQLTGTIIQEYE</sequence>
<evidence type="ECO:0000256" key="8">
    <source>
        <dbReference type="SAM" id="SignalP"/>
    </source>
</evidence>
<evidence type="ECO:0000256" key="1">
    <source>
        <dbReference type="ARBA" id="ARBA00004442"/>
    </source>
</evidence>
<accession>A0A6I6JWV0</accession>
<keyword evidence="4" id="KW-1134">Transmembrane beta strand</keyword>
<name>A0A6I6JWV0_9BACT</name>
<dbReference type="InterPro" id="IPR003423">
    <property type="entry name" value="OMP_efflux"/>
</dbReference>
<comment type="similarity">
    <text evidence="2">Belongs to the outer membrane factor (OMF) (TC 1.B.17) family.</text>
</comment>
<dbReference type="GO" id="GO:1990281">
    <property type="term" value="C:efflux pump complex"/>
    <property type="evidence" value="ECO:0007669"/>
    <property type="project" value="TreeGrafter"/>
</dbReference>
<evidence type="ECO:0000313" key="9">
    <source>
        <dbReference type="EMBL" id="QGY43603.1"/>
    </source>
</evidence>
<keyword evidence="6" id="KW-0472">Membrane</keyword>
<dbReference type="GO" id="GO:0015288">
    <property type="term" value="F:porin activity"/>
    <property type="evidence" value="ECO:0007669"/>
    <property type="project" value="TreeGrafter"/>
</dbReference>
<feature type="signal peptide" evidence="8">
    <location>
        <begin position="1"/>
        <end position="19"/>
    </location>
</feature>
<dbReference type="Pfam" id="PF02321">
    <property type="entry name" value="OEP"/>
    <property type="match status" value="2"/>
</dbReference>
<dbReference type="SUPFAM" id="SSF56954">
    <property type="entry name" value="Outer membrane efflux proteins (OEP)"/>
    <property type="match status" value="1"/>
</dbReference>
<dbReference type="AlphaFoldDB" id="A0A6I6JWV0"/>
<dbReference type="InterPro" id="IPR051906">
    <property type="entry name" value="TolC-like"/>
</dbReference>
<evidence type="ECO:0000256" key="3">
    <source>
        <dbReference type="ARBA" id="ARBA00022448"/>
    </source>
</evidence>
<evidence type="ECO:0000256" key="5">
    <source>
        <dbReference type="ARBA" id="ARBA00022692"/>
    </source>
</evidence>
<dbReference type="Gene3D" id="1.20.1600.10">
    <property type="entry name" value="Outer membrane efflux proteins (OEP)"/>
    <property type="match status" value="1"/>
</dbReference>
<dbReference type="KEGG" id="mcos:GM418_07995"/>
<dbReference type="RefSeq" id="WP_158864897.1">
    <property type="nucleotide sequence ID" value="NZ_CP046401.1"/>
</dbReference>
<dbReference type="PANTHER" id="PTHR30026">
    <property type="entry name" value="OUTER MEMBRANE PROTEIN TOLC"/>
    <property type="match status" value="1"/>
</dbReference>
<protein>
    <submittedName>
        <fullName evidence="9">TolC family protein</fullName>
    </submittedName>
</protein>
<keyword evidence="5" id="KW-0812">Transmembrane</keyword>
<dbReference type="Proteomes" id="UP000428260">
    <property type="component" value="Chromosome"/>
</dbReference>
<dbReference type="GO" id="GO:0009279">
    <property type="term" value="C:cell outer membrane"/>
    <property type="evidence" value="ECO:0007669"/>
    <property type="project" value="UniProtKB-SubCell"/>
</dbReference>
<proteinExistence type="inferred from homology"/>
<evidence type="ECO:0000313" key="10">
    <source>
        <dbReference type="Proteomes" id="UP000428260"/>
    </source>
</evidence>